<evidence type="ECO:0000256" key="1">
    <source>
        <dbReference type="SAM" id="Phobius"/>
    </source>
</evidence>
<organism evidence="2 3">
    <name type="scientific">Phyllosticta citricarpa</name>
    <dbReference type="NCBI Taxonomy" id="55181"/>
    <lineage>
        <taxon>Eukaryota</taxon>
        <taxon>Fungi</taxon>
        <taxon>Dikarya</taxon>
        <taxon>Ascomycota</taxon>
        <taxon>Pezizomycotina</taxon>
        <taxon>Dothideomycetes</taxon>
        <taxon>Dothideomycetes incertae sedis</taxon>
        <taxon>Botryosphaeriales</taxon>
        <taxon>Phyllostictaceae</taxon>
        <taxon>Phyllosticta</taxon>
    </lineage>
</organism>
<keyword evidence="1" id="KW-0812">Transmembrane</keyword>
<feature type="non-terminal residue" evidence="2">
    <location>
        <position position="1"/>
    </location>
</feature>
<feature type="transmembrane region" description="Helical" evidence="1">
    <location>
        <begin position="6"/>
        <end position="28"/>
    </location>
</feature>
<dbReference type="Proteomes" id="UP001365128">
    <property type="component" value="Unassembled WGS sequence"/>
</dbReference>
<comment type="caution">
    <text evidence="2">The sequence shown here is derived from an EMBL/GenBank/DDBJ whole genome shotgun (WGS) entry which is preliminary data.</text>
</comment>
<keyword evidence="3" id="KW-1185">Reference proteome</keyword>
<evidence type="ECO:0000313" key="3">
    <source>
        <dbReference type="Proteomes" id="UP001365128"/>
    </source>
</evidence>
<reference evidence="2 3" key="1">
    <citation type="submission" date="2024-04" db="EMBL/GenBank/DDBJ databases">
        <title>Phyllosticta paracitricarpa is synonymous to the EU quarantine fungus P. citricarpa based on phylogenomic analyses.</title>
        <authorList>
            <consortium name="Lawrence Berkeley National Laboratory"/>
            <person name="Van Ingen-Buijs V.A."/>
            <person name="Van Westerhoven A.C."/>
            <person name="Haridas S."/>
            <person name="Skiadas P."/>
            <person name="Martin F."/>
            <person name="Groenewald J.Z."/>
            <person name="Crous P.W."/>
            <person name="Seidl M.F."/>
        </authorList>
    </citation>
    <scope>NUCLEOTIDE SEQUENCE [LARGE SCALE GENOMIC DNA]</scope>
    <source>
        <strain evidence="2 3">CBS 122670</strain>
    </source>
</reference>
<proteinExistence type="predicted"/>
<sequence length="87" mass="9915">IHFSFLFFSFLFSPFLPSFLPSCILCYYQTYSIRHEKQVVRDKPVDGFQVVLKGKFFFPCCLALPFCLSLSLQIHSCVSTSSSSSPT</sequence>
<feature type="non-terminal residue" evidence="2">
    <location>
        <position position="87"/>
    </location>
</feature>
<name>A0ABR1M4F3_9PEZI</name>
<evidence type="ECO:0000313" key="2">
    <source>
        <dbReference type="EMBL" id="KAK7541722.1"/>
    </source>
</evidence>
<keyword evidence="1" id="KW-0472">Membrane</keyword>
<accession>A0ABR1M4F3</accession>
<dbReference type="EMBL" id="JBBPDW010000023">
    <property type="protein sequence ID" value="KAK7541722.1"/>
    <property type="molecule type" value="Genomic_DNA"/>
</dbReference>
<keyword evidence="1" id="KW-1133">Transmembrane helix</keyword>
<evidence type="ECO:0008006" key="4">
    <source>
        <dbReference type="Google" id="ProtNLM"/>
    </source>
</evidence>
<gene>
    <name evidence="2" type="ORF">IWX46DRAFT_604709</name>
</gene>
<protein>
    <recommendedName>
        <fullName evidence="4">Secreted protein</fullName>
    </recommendedName>
</protein>